<reference evidence="2 4" key="1">
    <citation type="submission" date="2019-09" db="EMBL/GenBank/DDBJ databases">
        <title>Non-baumannii Acinetobacter spp. carrying blaNDM-1 isolated in China.</title>
        <authorList>
            <person name="Cui C."/>
            <person name="Chen C."/>
            <person name="Sun J."/>
            <person name="Liu Y."/>
        </authorList>
    </citation>
    <scope>NUCLEOTIDE SEQUENCE [LARGE SCALE GENOMIC DNA]</scope>
    <source>
        <strain evidence="2 4">B18</strain>
    </source>
</reference>
<dbReference type="Proteomes" id="UP000503440">
    <property type="component" value="Chromosome"/>
</dbReference>
<reference evidence="3 5" key="2">
    <citation type="submission" date="2020-02" db="EMBL/GenBank/DDBJ databases">
        <title>Tigecycline-resistant Acinetobacter species from pigs and migratory birds.</title>
        <authorList>
            <person name="Chen C."/>
            <person name="Sun J."/>
            <person name="Liao X.-P."/>
            <person name="Liu Y.-H."/>
        </authorList>
    </citation>
    <scope>NUCLEOTIDE SEQUENCE [LARGE SCALE GENOMIC DNA]</scope>
    <source>
        <strain evidence="3 5">C15_T</strain>
    </source>
</reference>
<gene>
    <name evidence="2" type="ORF">FSC09_09855</name>
    <name evidence="3" type="ORF">G0027_02900</name>
</gene>
<feature type="region of interest" description="Disordered" evidence="1">
    <location>
        <begin position="44"/>
        <end position="65"/>
    </location>
</feature>
<evidence type="ECO:0008006" key="6">
    <source>
        <dbReference type="Google" id="ProtNLM"/>
    </source>
</evidence>
<dbReference type="RefSeq" id="WP_163145979.1">
    <property type="nucleotide sequence ID" value="NZ_CP044455.1"/>
</dbReference>
<name>A0A6C0Y3J6_9GAMM</name>
<dbReference type="Proteomes" id="UP000593812">
    <property type="component" value="Chromosome"/>
</dbReference>
<dbReference type="AlphaFoldDB" id="A0A6C0Y3J6"/>
<evidence type="ECO:0000313" key="3">
    <source>
        <dbReference type="EMBL" id="QOW41893.1"/>
    </source>
</evidence>
<protein>
    <recommendedName>
        <fullName evidence="6">NF038105 family protein</fullName>
    </recommendedName>
</protein>
<evidence type="ECO:0000313" key="4">
    <source>
        <dbReference type="Proteomes" id="UP000503440"/>
    </source>
</evidence>
<dbReference type="NCBIfam" id="NF038105">
    <property type="entry name" value="acin_NF038105"/>
    <property type="match status" value="1"/>
</dbReference>
<sequence>MTTLKFDATPTPSEGISLDEISADKVKEAWKGYEAKPEYKKFNKHDMIESMQPAKDEEDAQANAP</sequence>
<dbReference type="EMBL" id="CP048654">
    <property type="protein sequence ID" value="QOW41893.1"/>
    <property type="molecule type" value="Genomic_DNA"/>
</dbReference>
<proteinExistence type="predicted"/>
<accession>A0A6C0Y3J6</accession>
<dbReference type="InterPro" id="IPR049846">
    <property type="entry name" value="NF038105-like"/>
</dbReference>
<evidence type="ECO:0000313" key="2">
    <source>
        <dbReference type="EMBL" id="QIC70698.1"/>
    </source>
</evidence>
<evidence type="ECO:0000313" key="5">
    <source>
        <dbReference type="Proteomes" id="UP000593812"/>
    </source>
</evidence>
<organism evidence="2 4">
    <name type="scientific">Acinetobacter indicus</name>
    <dbReference type="NCBI Taxonomy" id="756892"/>
    <lineage>
        <taxon>Bacteria</taxon>
        <taxon>Pseudomonadati</taxon>
        <taxon>Pseudomonadota</taxon>
        <taxon>Gammaproteobacteria</taxon>
        <taxon>Moraxellales</taxon>
        <taxon>Moraxellaceae</taxon>
        <taxon>Acinetobacter</taxon>
    </lineage>
</organism>
<dbReference type="EMBL" id="CP044455">
    <property type="protein sequence ID" value="QIC70698.1"/>
    <property type="molecule type" value="Genomic_DNA"/>
</dbReference>
<feature type="compositionally biased region" description="Acidic residues" evidence="1">
    <location>
        <begin position="56"/>
        <end position="65"/>
    </location>
</feature>
<evidence type="ECO:0000256" key="1">
    <source>
        <dbReference type="SAM" id="MobiDB-lite"/>
    </source>
</evidence>